<organism evidence="1 2">
    <name type="scientific">Caenispirillum bisanense</name>
    <dbReference type="NCBI Taxonomy" id="414052"/>
    <lineage>
        <taxon>Bacteria</taxon>
        <taxon>Pseudomonadati</taxon>
        <taxon>Pseudomonadota</taxon>
        <taxon>Alphaproteobacteria</taxon>
        <taxon>Rhodospirillales</taxon>
        <taxon>Novispirillaceae</taxon>
        <taxon>Caenispirillum</taxon>
    </lineage>
</organism>
<gene>
    <name evidence="1" type="ORF">SAMN05421508_105170</name>
</gene>
<name>A0A286GKV0_9PROT</name>
<dbReference type="Proteomes" id="UP000219621">
    <property type="component" value="Unassembled WGS sequence"/>
</dbReference>
<dbReference type="AlphaFoldDB" id="A0A286GKV0"/>
<reference evidence="2" key="1">
    <citation type="submission" date="2017-09" db="EMBL/GenBank/DDBJ databases">
        <authorList>
            <person name="Varghese N."/>
            <person name="Submissions S."/>
        </authorList>
    </citation>
    <scope>NUCLEOTIDE SEQUENCE [LARGE SCALE GENOMIC DNA]</scope>
    <source>
        <strain evidence="2">USBA 140</strain>
    </source>
</reference>
<sequence length="111" mass="11877">MPPRGTIVRAARREILGRDADLAQALTAVFNRTAEGREGPQQGLRHLHIGAQGTMNLVFVAATGLVLGVVDGHMDTAMSQTVRNQVARVCGRDRTDTVTVDVTDSDVTEVP</sequence>
<dbReference type="OrthoDB" id="9179686at2"/>
<accession>A0A286GKV0</accession>
<proteinExistence type="predicted"/>
<evidence type="ECO:0000313" key="2">
    <source>
        <dbReference type="Proteomes" id="UP000219621"/>
    </source>
</evidence>
<dbReference type="EMBL" id="OCNJ01000005">
    <property type="protein sequence ID" value="SOD96130.1"/>
    <property type="molecule type" value="Genomic_DNA"/>
</dbReference>
<evidence type="ECO:0000313" key="1">
    <source>
        <dbReference type="EMBL" id="SOD96130.1"/>
    </source>
</evidence>
<keyword evidence="2" id="KW-1185">Reference proteome</keyword>
<protein>
    <submittedName>
        <fullName evidence="1">Uncharacterized protein</fullName>
    </submittedName>
</protein>
<dbReference type="RefSeq" id="WP_097279548.1">
    <property type="nucleotide sequence ID" value="NZ_OCNJ01000005.1"/>
</dbReference>